<gene>
    <name evidence="1" type="ORF">OIU77_020281</name>
</gene>
<dbReference type="Proteomes" id="UP001141253">
    <property type="component" value="Chromosome 5"/>
</dbReference>
<name>A0ABQ9CJ41_9ROSI</name>
<sequence>MNYCGTSFILCKQKLYAEPDGPKGFSFTSWKFHIPGSPIWLMLISLSLCPFQEVDGIMVDFVCITLKASIPLKNEDQ</sequence>
<reference evidence="1" key="1">
    <citation type="submission" date="2022-10" db="EMBL/GenBank/DDBJ databases">
        <authorList>
            <person name="Hyden B.L."/>
            <person name="Feng K."/>
            <person name="Yates T."/>
            <person name="Jawdy S."/>
            <person name="Smart L.B."/>
            <person name="Muchero W."/>
        </authorList>
    </citation>
    <scope>NUCLEOTIDE SEQUENCE</scope>
    <source>
        <tissue evidence="1">Shoot tip</tissue>
    </source>
</reference>
<evidence type="ECO:0000313" key="2">
    <source>
        <dbReference type="Proteomes" id="UP001141253"/>
    </source>
</evidence>
<protein>
    <submittedName>
        <fullName evidence="1">Uncharacterized protein</fullName>
    </submittedName>
</protein>
<dbReference type="EMBL" id="JAPFFI010000003">
    <property type="protein sequence ID" value="KAJ6399697.1"/>
    <property type="molecule type" value="Genomic_DNA"/>
</dbReference>
<reference evidence="1" key="2">
    <citation type="journal article" date="2023" name="Int. J. Mol. Sci.">
        <title>De Novo Assembly and Annotation of 11 Diverse Shrub Willow (Salix) Genomes Reveals Novel Gene Organization in Sex-Linked Regions.</title>
        <authorList>
            <person name="Hyden B."/>
            <person name="Feng K."/>
            <person name="Yates T.B."/>
            <person name="Jawdy S."/>
            <person name="Cereghino C."/>
            <person name="Smart L.B."/>
            <person name="Muchero W."/>
        </authorList>
    </citation>
    <scope>NUCLEOTIDE SEQUENCE</scope>
    <source>
        <tissue evidence="1">Shoot tip</tissue>
    </source>
</reference>
<keyword evidence="2" id="KW-1185">Reference proteome</keyword>
<organism evidence="1 2">
    <name type="scientific">Salix suchowensis</name>
    <dbReference type="NCBI Taxonomy" id="1278906"/>
    <lineage>
        <taxon>Eukaryota</taxon>
        <taxon>Viridiplantae</taxon>
        <taxon>Streptophyta</taxon>
        <taxon>Embryophyta</taxon>
        <taxon>Tracheophyta</taxon>
        <taxon>Spermatophyta</taxon>
        <taxon>Magnoliopsida</taxon>
        <taxon>eudicotyledons</taxon>
        <taxon>Gunneridae</taxon>
        <taxon>Pentapetalae</taxon>
        <taxon>rosids</taxon>
        <taxon>fabids</taxon>
        <taxon>Malpighiales</taxon>
        <taxon>Salicaceae</taxon>
        <taxon>Saliceae</taxon>
        <taxon>Salix</taxon>
    </lineage>
</organism>
<evidence type="ECO:0000313" key="1">
    <source>
        <dbReference type="EMBL" id="KAJ6399697.1"/>
    </source>
</evidence>
<accession>A0ABQ9CJ41</accession>
<proteinExistence type="predicted"/>
<comment type="caution">
    <text evidence="1">The sequence shown here is derived from an EMBL/GenBank/DDBJ whole genome shotgun (WGS) entry which is preliminary data.</text>
</comment>